<sequence length="428" mass="49861">MDVWESVLSTTDRRRLNLIGETRWWAKYAALKKIFGPTGNQEKSLLVELLVVFETIEASSKIKPDTRSCAKAYREAFLKYELDLTAFILRAIFDQTTHLSNYLQTHNLDILKAFNLVKLTIKNLEKIREEFPKIKKQANQFIEWANAKLEERDAESIILSNFTEERMRTKKNLSGEKARDHIFENAEEKYRIKTFNNIIDNAISAMTEQFDVLNNAFYADISLLDPRNFQEIAKKGLDSPALETLTLKLQPFFTCPDSNLNAESLRHELLKLAESWDVIQSSVLEEYEVRIELRESEEEEEEEEEDEEQLLNSKAENKNKTKHESCKNCCVCTYRLLKKYNFLTGAFPKLSVAYRYILTLSFSQVACERSFSHLKNIKTRLRNSKNQDKLETFMLMAIEGDILEQLEVDNVIDELADKSSTLRKMLII</sequence>
<dbReference type="Proteomes" id="UP001627154">
    <property type="component" value="Unassembled WGS sequence"/>
</dbReference>
<gene>
    <name evidence="3" type="ORF">TKK_003764</name>
</gene>
<feature type="domain" description="HAT C-terminal dimerisation" evidence="2">
    <location>
        <begin position="343"/>
        <end position="395"/>
    </location>
</feature>
<protein>
    <recommendedName>
        <fullName evidence="2">HAT C-terminal dimerisation domain-containing protein</fullName>
    </recommendedName>
</protein>
<name>A0ABD2XDG0_9HYME</name>
<dbReference type="PANTHER" id="PTHR46289">
    <property type="entry name" value="52 KDA REPRESSOR OF THE INHIBITOR OF THE PROTEIN KINASE-LIKE PROTEIN-RELATED"/>
    <property type="match status" value="1"/>
</dbReference>
<comment type="caution">
    <text evidence="3">The sequence shown here is derived from an EMBL/GenBank/DDBJ whole genome shotgun (WGS) entry which is preliminary data.</text>
</comment>
<feature type="compositionally biased region" description="Acidic residues" evidence="1">
    <location>
        <begin position="295"/>
        <end position="309"/>
    </location>
</feature>
<dbReference type="EMBL" id="JBJJXI010000030">
    <property type="protein sequence ID" value="KAL3403491.1"/>
    <property type="molecule type" value="Genomic_DNA"/>
</dbReference>
<evidence type="ECO:0000313" key="3">
    <source>
        <dbReference type="EMBL" id="KAL3403491.1"/>
    </source>
</evidence>
<dbReference type="PANTHER" id="PTHR46289:SF14">
    <property type="entry name" value="DUF4371 DOMAIN-CONTAINING PROTEIN"/>
    <property type="match status" value="1"/>
</dbReference>
<organism evidence="3 4">
    <name type="scientific">Trichogramma kaykai</name>
    <dbReference type="NCBI Taxonomy" id="54128"/>
    <lineage>
        <taxon>Eukaryota</taxon>
        <taxon>Metazoa</taxon>
        <taxon>Ecdysozoa</taxon>
        <taxon>Arthropoda</taxon>
        <taxon>Hexapoda</taxon>
        <taxon>Insecta</taxon>
        <taxon>Pterygota</taxon>
        <taxon>Neoptera</taxon>
        <taxon>Endopterygota</taxon>
        <taxon>Hymenoptera</taxon>
        <taxon>Apocrita</taxon>
        <taxon>Proctotrupomorpha</taxon>
        <taxon>Chalcidoidea</taxon>
        <taxon>Trichogrammatidae</taxon>
        <taxon>Trichogramma</taxon>
    </lineage>
</organism>
<evidence type="ECO:0000313" key="4">
    <source>
        <dbReference type="Proteomes" id="UP001627154"/>
    </source>
</evidence>
<proteinExistence type="predicted"/>
<dbReference type="AlphaFoldDB" id="A0ABD2XDG0"/>
<reference evidence="3 4" key="1">
    <citation type="journal article" date="2024" name="bioRxiv">
        <title>A reference genome for Trichogramma kaykai: A tiny desert-dwelling parasitoid wasp with competing sex-ratio distorters.</title>
        <authorList>
            <person name="Culotta J."/>
            <person name="Lindsey A.R."/>
        </authorList>
    </citation>
    <scope>NUCLEOTIDE SEQUENCE [LARGE SCALE GENOMIC DNA]</scope>
    <source>
        <strain evidence="3 4">KSX58</strain>
    </source>
</reference>
<evidence type="ECO:0000256" key="1">
    <source>
        <dbReference type="SAM" id="MobiDB-lite"/>
    </source>
</evidence>
<dbReference type="InterPro" id="IPR012337">
    <property type="entry name" value="RNaseH-like_sf"/>
</dbReference>
<evidence type="ECO:0000259" key="2">
    <source>
        <dbReference type="Pfam" id="PF05699"/>
    </source>
</evidence>
<dbReference type="Pfam" id="PF05699">
    <property type="entry name" value="Dimer_Tnp_hAT"/>
    <property type="match status" value="1"/>
</dbReference>
<dbReference type="SUPFAM" id="SSF53098">
    <property type="entry name" value="Ribonuclease H-like"/>
    <property type="match status" value="1"/>
</dbReference>
<dbReference type="InterPro" id="IPR052958">
    <property type="entry name" value="IFN-induced_PKR_regulator"/>
</dbReference>
<keyword evidence="4" id="KW-1185">Reference proteome</keyword>
<feature type="region of interest" description="Disordered" evidence="1">
    <location>
        <begin position="294"/>
        <end position="317"/>
    </location>
</feature>
<dbReference type="InterPro" id="IPR008906">
    <property type="entry name" value="HATC_C_dom"/>
</dbReference>
<accession>A0ABD2XDG0</accession>